<keyword evidence="3" id="KW-0238">DNA-binding</keyword>
<dbReference type="Pfam" id="PF00072">
    <property type="entry name" value="Response_reg"/>
    <property type="match status" value="1"/>
</dbReference>
<evidence type="ECO:0000259" key="5">
    <source>
        <dbReference type="PROSITE" id="PS50110"/>
    </source>
</evidence>
<dbReference type="PROSITE" id="PS50110">
    <property type="entry name" value="RESPONSE_REGULATORY"/>
    <property type="match status" value="1"/>
</dbReference>
<dbReference type="GO" id="GO:0000976">
    <property type="term" value="F:transcription cis-regulatory region binding"/>
    <property type="evidence" value="ECO:0007669"/>
    <property type="project" value="TreeGrafter"/>
</dbReference>
<reference evidence="6 7" key="1">
    <citation type="submission" date="2006-10" db="EMBL/GenBank/DDBJ databases">
        <title>Complete sequence of Syntrophobacter fumaroxidans MPOB.</title>
        <authorList>
            <consortium name="US DOE Joint Genome Institute"/>
            <person name="Copeland A."/>
            <person name="Lucas S."/>
            <person name="Lapidus A."/>
            <person name="Barry K."/>
            <person name="Detter J.C."/>
            <person name="Glavina del Rio T."/>
            <person name="Hammon N."/>
            <person name="Israni S."/>
            <person name="Pitluck S."/>
            <person name="Goltsman E.G."/>
            <person name="Martinez M."/>
            <person name="Schmutz J."/>
            <person name="Larimer F."/>
            <person name="Land M."/>
            <person name="Hauser L."/>
            <person name="Kyrpides N."/>
            <person name="Kim E."/>
            <person name="Boone D.R."/>
            <person name="Brockman F."/>
            <person name="Culley D."/>
            <person name="Ferry J."/>
            <person name="Gunsalus R."/>
            <person name="McInerney M.J."/>
            <person name="Morrison M."/>
            <person name="Plugge C."/>
            <person name="Rohlin L."/>
            <person name="Scholten J."/>
            <person name="Sieber J."/>
            <person name="Stams A.J.M."/>
            <person name="Worm P."/>
            <person name="Henstra A.M."/>
            <person name="Richardson P."/>
        </authorList>
    </citation>
    <scope>NUCLEOTIDE SEQUENCE [LARGE SCALE GENOMIC DNA]</scope>
    <source>
        <strain evidence="7">DSM 10017 / MPOB</strain>
    </source>
</reference>
<dbReference type="Gene3D" id="3.40.50.2300">
    <property type="match status" value="1"/>
</dbReference>
<dbReference type="GO" id="GO:0032993">
    <property type="term" value="C:protein-DNA complex"/>
    <property type="evidence" value="ECO:0007669"/>
    <property type="project" value="TreeGrafter"/>
</dbReference>
<proteinExistence type="predicted"/>
<evidence type="ECO:0000256" key="1">
    <source>
        <dbReference type="ARBA" id="ARBA00022553"/>
    </source>
</evidence>
<dbReference type="SUPFAM" id="SSF52172">
    <property type="entry name" value="CheY-like"/>
    <property type="match status" value="1"/>
</dbReference>
<dbReference type="SMART" id="SM00448">
    <property type="entry name" value="REC"/>
    <property type="match status" value="1"/>
</dbReference>
<dbReference type="HOGENOM" id="CLU_000445_69_8_7"/>
<dbReference type="AlphaFoldDB" id="A0LG04"/>
<organism evidence="6 7">
    <name type="scientific">Syntrophobacter fumaroxidans (strain DSM 10017 / MPOB)</name>
    <dbReference type="NCBI Taxonomy" id="335543"/>
    <lineage>
        <taxon>Bacteria</taxon>
        <taxon>Pseudomonadati</taxon>
        <taxon>Thermodesulfobacteriota</taxon>
        <taxon>Syntrophobacteria</taxon>
        <taxon>Syntrophobacterales</taxon>
        <taxon>Syntrophobacteraceae</taxon>
        <taxon>Syntrophobacter</taxon>
    </lineage>
</organism>
<name>A0LG04_SYNFM</name>
<keyword evidence="7" id="KW-1185">Reference proteome</keyword>
<keyword evidence="1 4" id="KW-0597">Phosphoprotein</keyword>
<dbReference type="Proteomes" id="UP000001784">
    <property type="component" value="Chromosome"/>
</dbReference>
<dbReference type="PANTHER" id="PTHR48111">
    <property type="entry name" value="REGULATOR OF RPOS"/>
    <property type="match status" value="1"/>
</dbReference>
<sequence>MKIRVLIIDDEKEFLDVLAERLENRGFSVVKALDGDEGVGMLRDTDVDVVVLDVLMPGKDGISTLREIKTLKPLVEVIMFTGHATVETAVKGMEMGAFDYLMKPTENRELIEKIVNAYVRKSEHEMRIRNAEIKRILLAQTEE</sequence>
<dbReference type="GO" id="GO:0000156">
    <property type="term" value="F:phosphorelay response regulator activity"/>
    <property type="evidence" value="ECO:0007669"/>
    <property type="project" value="TreeGrafter"/>
</dbReference>
<protein>
    <submittedName>
        <fullName evidence="6">Response regulator receiver protein</fullName>
    </submittedName>
</protein>
<dbReference type="eggNOG" id="COG0745">
    <property type="taxonomic scope" value="Bacteria"/>
</dbReference>
<gene>
    <name evidence="6" type="ordered locus">Sfum_0657</name>
</gene>
<dbReference type="GO" id="GO:0005829">
    <property type="term" value="C:cytosol"/>
    <property type="evidence" value="ECO:0007669"/>
    <property type="project" value="TreeGrafter"/>
</dbReference>
<accession>A0LG04</accession>
<dbReference type="InterPro" id="IPR001789">
    <property type="entry name" value="Sig_transdc_resp-reg_receiver"/>
</dbReference>
<evidence type="ECO:0000256" key="2">
    <source>
        <dbReference type="ARBA" id="ARBA00023012"/>
    </source>
</evidence>
<evidence type="ECO:0000313" key="7">
    <source>
        <dbReference type="Proteomes" id="UP000001784"/>
    </source>
</evidence>
<dbReference type="InterPro" id="IPR011006">
    <property type="entry name" value="CheY-like_superfamily"/>
</dbReference>
<dbReference type="InterPro" id="IPR039420">
    <property type="entry name" value="WalR-like"/>
</dbReference>
<evidence type="ECO:0000256" key="3">
    <source>
        <dbReference type="ARBA" id="ARBA00023125"/>
    </source>
</evidence>
<dbReference type="RefSeq" id="WP_011697529.1">
    <property type="nucleotide sequence ID" value="NC_008554.1"/>
</dbReference>
<dbReference type="EMBL" id="CP000478">
    <property type="protein sequence ID" value="ABK16356.1"/>
    <property type="molecule type" value="Genomic_DNA"/>
</dbReference>
<dbReference type="GO" id="GO:0006355">
    <property type="term" value="P:regulation of DNA-templated transcription"/>
    <property type="evidence" value="ECO:0007669"/>
    <property type="project" value="TreeGrafter"/>
</dbReference>
<dbReference type="PANTHER" id="PTHR48111:SF40">
    <property type="entry name" value="PHOSPHATE REGULON TRANSCRIPTIONAL REGULATORY PROTEIN PHOB"/>
    <property type="match status" value="1"/>
</dbReference>
<evidence type="ECO:0000313" key="6">
    <source>
        <dbReference type="EMBL" id="ABK16356.1"/>
    </source>
</evidence>
<dbReference type="OrthoDB" id="9800029at2"/>
<keyword evidence="2" id="KW-0902">Two-component regulatory system</keyword>
<dbReference type="KEGG" id="sfu:Sfum_0657"/>
<dbReference type="STRING" id="335543.Sfum_0657"/>
<evidence type="ECO:0000256" key="4">
    <source>
        <dbReference type="PROSITE-ProRule" id="PRU00169"/>
    </source>
</evidence>
<feature type="modified residue" description="4-aspartylphosphate" evidence="4">
    <location>
        <position position="53"/>
    </location>
</feature>
<feature type="domain" description="Response regulatory" evidence="5">
    <location>
        <begin position="4"/>
        <end position="118"/>
    </location>
</feature>
<dbReference type="InParanoid" id="A0LG04"/>